<organism evidence="1">
    <name type="scientific">Brachypodium distachyon</name>
    <name type="common">Purple false brome</name>
    <name type="synonym">Trachynia distachya</name>
    <dbReference type="NCBI Taxonomy" id="15368"/>
    <lineage>
        <taxon>Eukaryota</taxon>
        <taxon>Viridiplantae</taxon>
        <taxon>Streptophyta</taxon>
        <taxon>Embryophyta</taxon>
        <taxon>Tracheophyta</taxon>
        <taxon>Spermatophyta</taxon>
        <taxon>Magnoliopsida</taxon>
        <taxon>Liliopsida</taxon>
        <taxon>Poales</taxon>
        <taxon>Poaceae</taxon>
        <taxon>BOP clade</taxon>
        <taxon>Pooideae</taxon>
        <taxon>Stipodae</taxon>
        <taxon>Brachypodieae</taxon>
        <taxon>Brachypodium</taxon>
    </lineage>
</organism>
<reference evidence="2" key="3">
    <citation type="submission" date="2018-08" db="UniProtKB">
        <authorList>
            <consortium name="EnsemblPlants"/>
        </authorList>
    </citation>
    <scope>IDENTIFICATION</scope>
    <source>
        <strain evidence="2">cv. Bd21</strain>
    </source>
</reference>
<keyword evidence="3" id="KW-1185">Reference proteome</keyword>
<dbReference type="InParanoid" id="A0A2K2DV06"/>
<dbReference type="EMBL" id="CM000880">
    <property type="protein sequence ID" value="PNT78104.1"/>
    <property type="molecule type" value="Genomic_DNA"/>
</dbReference>
<dbReference type="Proteomes" id="UP000008810">
    <property type="component" value="Chromosome 1"/>
</dbReference>
<dbReference type="AlphaFoldDB" id="A0A2K2DV06"/>
<reference evidence="1" key="2">
    <citation type="submission" date="2017-06" db="EMBL/GenBank/DDBJ databases">
        <title>WGS assembly of Brachypodium distachyon.</title>
        <authorList>
            <consortium name="The International Brachypodium Initiative"/>
            <person name="Lucas S."/>
            <person name="Harmon-Smith M."/>
            <person name="Lail K."/>
            <person name="Tice H."/>
            <person name="Grimwood J."/>
            <person name="Bruce D."/>
            <person name="Barry K."/>
            <person name="Shu S."/>
            <person name="Lindquist E."/>
            <person name="Wang M."/>
            <person name="Pitluck S."/>
            <person name="Vogel J.P."/>
            <person name="Garvin D.F."/>
            <person name="Mockler T.C."/>
            <person name="Schmutz J."/>
            <person name="Rokhsar D."/>
            <person name="Bevan M.W."/>
        </authorList>
    </citation>
    <scope>NUCLEOTIDE SEQUENCE</scope>
    <source>
        <strain evidence="1">Bd21</strain>
    </source>
</reference>
<accession>A0A2K2DV06</accession>
<evidence type="ECO:0000313" key="2">
    <source>
        <dbReference type="EnsemblPlants" id="PNT78104"/>
    </source>
</evidence>
<protein>
    <submittedName>
        <fullName evidence="1 2">Uncharacterized protein</fullName>
    </submittedName>
</protein>
<name>A0A2K2DV06_BRADI</name>
<dbReference type="EnsemblPlants" id="PNT78104">
    <property type="protein sequence ID" value="PNT78104"/>
    <property type="gene ID" value="BRADI_1g73619v3"/>
</dbReference>
<evidence type="ECO:0000313" key="3">
    <source>
        <dbReference type="Proteomes" id="UP000008810"/>
    </source>
</evidence>
<proteinExistence type="predicted"/>
<reference evidence="1 2" key="1">
    <citation type="journal article" date="2010" name="Nature">
        <title>Genome sequencing and analysis of the model grass Brachypodium distachyon.</title>
        <authorList>
            <consortium name="International Brachypodium Initiative"/>
        </authorList>
    </citation>
    <scope>NUCLEOTIDE SEQUENCE [LARGE SCALE GENOMIC DNA]</scope>
    <source>
        <strain evidence="1 2">Bd21</strain>
    </source>
</reference>
<gene>
    <name evidence="1" type="ORF">BRADI_1g73619v3</name>
</gene>
<evidence type="ECO:0000313" key="1">
    <source>
        <dbReference type="EMBL" id="PNT78104.1"/>
    </source>
</evidence>
<sequence length="128" mass="14369">MASSPRYSSPLWSNSMCSSSKPLSTSTATSPCEVQQNKLLRIHLPLRASQHPLAGASLCYDICHMDNTSSHCPYSSYQLPRNHRMWPILLPKKPTFSPHTSNHGETSYKSIEEIEAISRKLHHRPGGR</sequence>
<dbReference type="Gramene" id="PNT78104">
    <property type="protein sequence ID" value="PNT78104"/>
    <property type="gene ID" value="BRADI_1g73619v3"/>
</dbReference>